<dbReference type="InterPro" id="IPR000551">
    <property type="entry name" value="MerR-type_HTH_dom"/>
</dbReference>
<dbReference type="SMART" id="SM00422">
    <property type="entry name" value="HTH_MERR"/>
    <property type="match status" value="1"/>
</dbReference>
<protein>
    <submittedName>
        <fullName evidence="5">MerR family transcriptional regulator</fullName>
    </submittedName>
</protein>
<feature type="region of interest" description="Disordered" evidence="2">
    <location>
        <begin position="244"/>
        <end position="280"/>
    </location>
</feature>
<dbReference type="PANTHER" id="PTHR30204">
    <property type="entry name" value="REDOX-CYCLING DRUG-SENSING TRANSCRIPTIONAL ACTIVATOR SOXR"/>
    <property type="match status" value="1"/>
</dbReference>
<dbReference type="GO" id="GO:0003700">
    <property type="term" value="F:DNA-binding transcription factor activity"/>
    <property type="evidence" value="ECO:0007669"/>
    <property type="project" value="InterPro"/>
</dbReference>
<organism evidence="5">
    <name type="scientific">Streptantibioticus silvisoli</name>
    <dbReference type="NCBI Taxonomy" id="2705255"/>
    <lineage>
        <taxon>Bacteria</taxon>
        <taxon>Bacillati</taxon>
        <taxon>Actinomycetota</taxon>
        <taxon>Actinomycetes</taxon>
        <taxon>Kitasatosporales</taxon>
        <taxon>Streptomycetaceae</taxon>
        <taxon>Streptantibioticus</taxon>
    </lineage>
</organism>
<dbReference type="PANTHER" id="PTHR30204:SF97">
    <property type="entry name" value="MERR FAMILY REGULATORY PROTEIN"/>
    <property type="match status" value="1"/>
</dbReference>
<dbReference type="EMBL" id="JAAGKO020000055">
    <property type="protein sequence ID" value="MDI5966558.1"/>
    <property type="molecule type" value="Genomic_DNA"/>
</dbReference>
<dbReference type="GO" id="GO:0003677">
    <property type="term" value="F:DNA binding"/>
    <property type="evidence" value="ECO:0007669"/>
    <property type="project" value="UniProtKB-KW"/>
</dbReference>
<proteinExistence type="predicted"/>
<dbReference type="RefSeq" id="WP_271317266.1">
    <property type="nucleotide sequence ID" value="NZ_JAAGKO020000055.1"/>
</dbReference>
<evidence type="ECO:0000259" key="3">
    <source>
        <dbReference type="PROSITE" id="PS50937"/>
    </source>
</evidence>
<dbReference type="Gene3D" id="3.20.80.10">
    <property type="entry name" value="Regulatory factor, effector binding domain"/>
    <property type="match status" value="1"/>
</dbReference>
<dbReference type="InterPro" id="IPR047057">
    <property type="entry name" value="MerR_fam"/>
</dbReference>
<evidence type="ECO:0000256" key="1">
    <source>
        <dbReference type="ARBA" id="ARBA00023125"/>
    </source>
</evidence>
<evidence type="ECO:0000313" key="5">
    <source>
        <dbReference type="EMBL" id="MDI5972268.1"/>
    </source>
</evidence>
<dbReference type="Gene3D" id="1.10.1660.10">
    <property type="match status" value="1"/>
</dbReference>
<dbReference type="InterPro" id="IPR009061">
    <property type="entry name" value="DNA-bd_dom_put_sf"/>
</dbReference>
<dbReference type="SUPFAM" id="SSF46955">
    <property type="entry name" value="Putative DNA-binding domain"/>
    <property type="match status" value="1"/>
</dbReference>
<comment type="caution">
    <text evidence="5">The sequence shown here is derived from an EMBL/GenBank/DDBJ whole genome shotgun (WGS) entry which is preliminary data.</text>
</comment>
<dbReference type="AlphaFoldDB" id="A0AA90KAD1"/>
<keyword evidence="6" id="KW-1185">Reference proteome</keyword>
<keyword evidence="1" id="KW-0238">DNA-binding</keyword>
<sequence length="280" mass="30189">MREPREMSPGAFAAASRLSAKALRIYAESGLLVPARTDPFTGYRYYRADQLERARLIAALRRIGMPLARVRRAADAGRAAALAAVAAYWREVEADVATRRELTALLLDELSGKEIAMMDVSVRTMPDRVLLSAKRHLTAGELAGWSSRQAELLGDGSVPGLPGIEGAPFLVYHGEVSQDSDGPVEYCRAVPADRAAEIAARFPGLELREDPAHREAYVRLTAAELGAVHGERAFGTLARWAAEQGETPAGPPRQVFFADPRDASPDTPVSDVVGPLPLLP</sequence>
<dbReference type="Pfam" id="PF13411">
    <property type="entry name" value="MerR_1"/>
    <property type="match status" value="1"/>
</dbReference>
<evidence type="ECO:0000313" key="6">
    <source>
        <dbReference type="Proteomes" id="UP001156398"/>
    </source>
</evidence>
<reference evidence="5 6" key="1">
    <citation type="submission" date="2023-05" db="EMBL/GenBank/DDBJ databases">
        <title>Streptantibioticus silvisoli sp. nov., acidotolerant actinomycetes 1 from pine litter.</title>
        <authorList>
            <person name="Swiecimska M."/>
            <person name="Golinska P."/>
            <person name="Sangal V."/>
            <person name="Wachnowicz B."/>
            <person name="Goodfellow M."/>
        </authorList>
    </citation>
    <scope>NUCLEOTIDE SEQUENCE</scope>
    <source>
        <strain evidence="5">SL13</strain>
        <strain evidence="4 6">SL54</strain>
    </source>
</reference>
<dbReference type="InterPro" id="IPR011256">
    <property type="entry name" value="Reg_factor_effector_dom_sf"/>
</dbReference>
<feature type="domain" description="HTH merR-type" evidence="3">
    <location>
        <begin position="6"/>
        <end position="76"/>
    </location>
</feature>
<evidence type="ECO:0000256" key="2">
    <source>
        <dbReference type="SAM" id="MobiDB-lite"/>
    </source>
</evidence>
<dbReference type="Proteomes" id="UP001156398">
    <property type="component" value="Unassembled WGS sequence"/>
</dbReference>
<dbReference type="PROSITE" id="PS50937">
    <property type="entry name" value="HTH_MERR_2"/>
    <property type="match status" value="1"/>
</dbReference>
<gene>
    <name evidence="4" type="ORF">POF43_028175</name>
    <name evidence="5" type="ORF">POF50_023515</name>
</gene>
<dbReference type="EMBL" id="JABXJJ020000030">
    <property type="protein sequence ID" value="MDI5972268.1"/>
    <property type="molecule type" value="Genomic_DNA"/>
</dbReference>
<accession>A0AA90KAD1</accession>
<name>A0AA90KAD1_9ACTN</name>
<evidence type="ECO:0000313" key="4">
    <source>
        <dbReference type="EMBL" id="MDI5966558.1"/>
    </source>
</evidence>